<dbReference type="EMBL" id="JACHMH010000001">
    <property type="protein sequence ID" value="MBB4677203.1"/>
    <property type="molecule type" value="Genomic_DNA"/>
</dbReference>
<reference evidence="1 2" key="1">
    <citation type="submission" date="2020-08" db="EMBL/GenBank/DDBJ databases">
        <title>Sequencing the genomes of 1000 actinobacteria strains.</title>
        <authorList>
            <person name="Klenk H.-P."/>
        </authorList>
    </citation>
    <scope>NUCLEOTIDE SEQUENCE [LARGE SCALE GENOMIC DNA]</scope>
    <source>
        <strain evidence="1 2">DSM 44230</strain>
    </source>
</reference>
<sequence length="103" mass="11096">MPGDLDPDAPFPLHIRFRVPLWRLECGTRRIEAALTQLGLIGLPVAVVLADEFLITVSLSAGTIGQALQGEEAILAGVRSARRLAELLWDLDPRLTATPGEVS</sequence>
<dbReference type="AlphaFoldDB" id="A0A7W7C9Y0"/>
<protein>
    <submittedName>
        <fullName evidence="1">Uncharacterized protein</fullName>
    </submittedName>
</protein>
<comment type="caution">
    <text evidence="1">The sequence shown here is derived from an EMBL/GenBank/DDBJ whole genome shotgun (WGS) entry which is preliminary data.</text>
</comment>
<evidence type="ECO:0000313" key="1">
    <source>
        <dbReference type="EMBL" id="MBB4677203.1"/>
    </source>
</evidence>
<accession>A0A7W7C9Y0</accession>
<dbReference type="RefSeq" id="WP_185003142.1">
    <property type="nucleotide sequence ID" value="NZ_BAAAUI010000085.1"/>
</dbReference>
<dbReference type="Proteomes" id="UP000533598">
    <property type="component" value="Unassembled WGS sequence"/>
</dbReference>
<organism evidence="1 2">
    <name type="scientific">Crossiella cryophila</name>
    <dbReference type="NCBI Taxonomy" id="43355"/>
    <lineage>
        <taxon>Bacteria</taxon>
        <taxon>Bacillati</taxon>
        <taxon>Actinomycetota</taxon>
        <taxon>Actinomycetes</taxon>
        <taxon>Pseudonocardiales</taxon>
        <taxon>Pseudonocardiaceae</taxon>
        <taxon>Crossiella</taxon>
    </lineage>
</organism>
<gene>
    <name evidence="1" type="ORF">HNR67_003321</name>
</gene>
<name>A0A7W7C9Y0_9PSEU</name>
<proteinExistence type="predicted"/>
<keyword evidence="2" id="KW-1185">Reference proteome</keyword>
<evidence type="ECO:0000313" key="2">
    <source>
        <dbReference type="Proteomes" id="UP000533598"/>
    </source>
</evidence>